<evidence type="ECO:0000313" key="6">
    <source>
        <dbReference type="Proteomes" id="UP000199181"/>
    </source>
</evidence>
<dbReference type="AlphaFoldDB" id="A0A1H9Z7M0"/>
<dbReference type="Proteomes" id="UP000199181">
    <property type="component" value="Unassembled WGS sequence"/>
</dbReference>
<dbReference type="InterPro" id="IPR011006">
    <property type="entry name" value="CheY-like_superfamily"/>
</dbReference>
<evidence type="ECO:0000256" key="2">
    <source>
        <dbReference type="PROSITE-ProRule" id="PRU00169"/>
    </source>
</evidence>
<name>A0A1H9Z7M0_9BACT</name>
<dbReference type="InterPro" id="IPR001789">
    <property type="entry name" value="Sig_transdc_resp-reg_receiver"/>
</dbReference>
<feature type="region of interest" description="Disordered" evidence="3">
    <location>
        <begin position="201"/>
        <end position="284"/>
    </location>
</feature>
<dbReference type="CDD" id="cd00156">
    <property type="entry name" value="REC"/>
    <property type="match status" value="1"/>
</dbReference>
<evidence type="ECO:0000259" key="4">
    <source>
        <dbReference type="PROSITE" id="PS50110"/>
    </source>
</evidence>
<feature type="region of interest" description="Disordered" evidence="3">
    <location>
        <begin position="299"/>
        <end position="339"/>
    </location>
</feature>
<evidence type="ECO:0000256" key="1">
    <source>
        <dbReference type="ARBA" id="ARBA00022553"/>
    </source>
</evidence>
<dbReference type="SMART" id="SM00448">
    <property type="entry name" value="REC"/>
    <property type="match status" value="1"/>
</dbReference>
<sequence>MSKRILIVESDTTLSAALREALDSRGFGVDETGDGKSSVEQIRRDRPDLVVLAVDLSGGQNGYLICGKLKKDDDLKNVPIVIIGNPDGFAAHRKLKAHADEYVAKPVDTELLVERVGALIGFPDTVMGEVVENEGLTLDGLADEPMSEDEPIVSEEGAEEIAVEESSSSSGEDLDMLDEAFNDMSDGGLSASEEPVVAPVDTEGEEDLSSLDSLGMDTESALDSLGDEEQDEKTQIGFLAPVEPEPERPAPRSLPPAPLPRAATPVAPPPARVSAPAAPVTSAADAAELRSLRARVAELQSALSDAQSQASSAEGRVQELESQLETQSTELETARASAGKNDKDTFALRDAVNKKDKEILRLKSELNLREQEKDREISRLKAELSQKEHDFVELQDKQLELERQSTDSAAELARRDAQIKTLTTKADQLTADRKKADQQLLTAKDEARGATSKLSALQAEVDAHQEQQSAAQAELEELRGRADQLEAAHQAAQGEADALRGQLEAVQQETNEVRAQLEQAQAELSSQAAQAADEAEGLRKRITELEEAAARSEERVTKLYSRIKNDEKLRERAKKALGIAQQLLEEPASSLDVDEAAA</sequence>
<proteinExistence type="predicted"/>
<dbReference type="GO" id="GO:0000160">
    <property type="term" value="P:phosphorelay signal transduction system"/>
    <property type="evidence" value="ECO:0007669"/>
    <property type="project" value="InterPro"/>
</dbReference>
<dbReference type="PANTHER" id="PTHR44591:SF3">
    <property type="entry name" value="RESPONSE REGULATORY DOMAIN-CONTAINING PROTEIN"/>
    <property type="match status" value="1"/>
</dbReference>
<evidence type="ECO:0000313" key="5">
    <source>
        <dbReference type="EMBL" id="SES77479.1"/>
    </source>
</evidence>
<feature type="compositionally biased region" description="Polar residues" evidence="3">
    <location>
        <begin position="320"/>
        <end position="331"/>
    </location>
</feature>
<evidence type="ECO:0000256" key="3">
    <source>
        <dbReference type="SAM" id="MobiDB-lite"/>
    </source>
</evidence>
<organism evidence="5 6">
    <name type="scientific">Stigmatella erecta</name>
    <dbReference type="NCBI Taxonomy" id="83460"/>
    <lineage>
        <taxon>Bacteria</taxon>
        <taxon>Pseudomonadati</taxon>
        <taxon>Myxococcota</taxon>
        <taxon>Myxococcia</taxon>
        <taxon>Myxococcales</taxon>
        <taxon>Cystobacterineae</taxon>
        <taxon>Archangiaceae</taxon>
        <taxon>Stigmatella</taxon>
    </lineage>
</organism>
<dbReference type="Gene3D" id="3.40.50.2300">
    <property type="match status" value="1"/>
</dbReference>
<dbReference type="SUPFAM" id="SSF52172">
    <property type="entry name" value="CheY-like"/>
    <property type="match status" value="1"/>
</dbReference>
<feature type="compositionally biased region" description="Acidic residues" evidence="3">
    <location>
        <begin position="141"/>
        <end position="163"/>
    </location>
</feature>
<accession>A0A1H9Z7M0</accession>
<protein>
    <submittedName>
        <fullName evidence="5">Response regulator receiver domain-containing protein</fullName>
    </submittedName>
</protein>
<keyword evidence="6" id="KW-1185">Reference proteome</keyword>
<dbReference type="RefSeq" id="WP_093515126.1">
    <property type="nucleotide sequence ID" value="NZ_FOIJ01000001.1"/>
</dbReference>
<dbReference type="EMBL" id="FOIJ01000001">
    <property type="protein sequence ID" value="SES77479.1"/>
    <property type="molecule type" value="Genomic_DNA"/>
</dbReference>
<dbReference type="Pfam" id="PF00072">
    <property type="entry name" value="Response_reg"/>
    <property type="match status" value="1"/>
</dbReference>
<feature type="domain" description="Response regulatory" evidence="4">
    <location>
        <begin position="4"/>
        <end position="120"/>
    </location>
</feature>
<feature type="region of interest" description="Disordered" evidence="3">
    <location>
        <begin position="141"/>
        <end position="174"/>
    </location>
</feature>
<dbReference type="PANTHER" id="PTHR44591">
    <property type="entry name" value="STRESS RESPONSE REGULATOR PROTEIN 1"/>
    <property type="match status" value="1"/>
</dbReference>
<gene>
    <name evidence="5" type="ORF">SAMN05443639_101196</name>
</gene>
<feature type="region of interest" description="Disordered" evidence="3">
    <location>
        <begin position="442"/>
        <end position="473"/>
    </location>
</feature>
<dbReference type="InterPro" id="IPR050595">
    <property type="entry name" value="Bact_response_regulator"/>
</dbReference>
<dbReference type="Gene3D" id="1.10.287.1490">
    <property type="match status" value="2"/>
</dbReference>
<dbReference type="PROSITE" id="PS50110">
    <property type="entry name" value="RESPONSE_REGULATORY"/>
    <property type="match status" value="1"/>
</dbReference>
<feature type="compositionally biased region" description="Low complexity" evidence="3">
    <location>
        <begin position="299"/>
        <end position="314"/>
    </location>
</feature>
<feature type="compositionally biased region" description="Low complexity" evidence="3">
    <location>
        <begin position="272"/>
        <end position="284"/>
    </location>
</feature>
<reference evidence="6" key="1">
    <citation type="submission" date="2016-10" db="EMBL/GenBank/DDBJ databases">
        <authorList>
            <person name="Varghese N."/>
            <person name="Submissions S."/>
        </authorList>
    </citation>
    <scope>NUCLEOTIDE SEQUENCE [LARGE SCALE GENOMIC DNA]</scope>
    <source>
        <strain evidence="6">DSM 16858</strain>
    </source>
</reference>
<comment type="caution">
    <text evidence="2">Lacks conserved residue(s) required for the propagation of feature annotation.</text>
</comment>
<dbReference type="SUPFAM" id="SSF57997">
    <property type="entry name" value="Tropomyosin"/>
    <property type="match status" value="1"/>
</dbReference>
<keyword evidence="1" id="KW-0597">Phosphoprotein</keyword>